<keyword evidence="3 7" id="KW-0560">Oxidoreductase</keyword>
<evidence type="ECO:0000256" key="3">
    <source>
        <dbReference type="ARBA" id="ARBA00023002"/>
    </source>
</evidence>
<evidence type="ECO:0000256" key="2">
    <source>
        <dbReference type="ARBA" id="ARBA00022723"/>
    </source>
</evidence>
<dbReference type="AlphaFoldDB" id="A0A1K0JPA3"/>
<dbReference type="EMBL" id="FMSH01000277">
    <property type="protein sequence ID" value="SCU76910.1"/>
    <property type="molecule type" value="Genomic_DNA"/>
</dbReference>
<keyword evidence="1" id="KW-0001">2Fe-2S</keyword>
<dbReference type="EC" id="1.2.99.2" evidence="7"/>
<dbReference type="InterPro" id="IPR006058">
    <property type="entry name" value="2Fe2S_fd_BS"/>
</dbReference>
<dbReference type="PROSITE" id="PS51318">
    <property type="entry name" value="TAT"/>
    <property type="match status" value="1"/>
</dbReference>
<accession>A0A1K0JPA3</accession>
<dbReference type="GO" id="GO:0046872">
    <property type="term" value="F:metal ion binding"/>
    <property type="evidence" value="ECO:0007669"/>
    <property type="project" value="UniProtKB-KW"/>
</dbReference>
<dbReference type="SUPFAM" id="SSF47741">
    <property type="entry name" value="CO dehydrogenase ISP C-domain like"/>
    <property type="match status" value="1"/>
</dbReference>
<gene>
    <name evidence="7" type="ORF">CNECB9_3480067</name>
</gene>
<dbReference type="InterPro" id="IPR006311">
    <property type="entry name" value="TAT_signal"/>
</dbReference>
<dbReference type="GO" id="GO:0051537">
    <property type="term" value="F:2 iron, 2 sulfur cluster binding"/>
    <property type="evidence" value="ECO:0007669"/>
    <property type="project" value="UniProtKB-KW"/>
</dbReference>
<dbReference type="InterPro" id="IPR002888">
    <property type="entry name" value="2Fe-2S-bd"/>
</dbReference>
<sequence>MSHPFEIEPSVEMNADEAALLNEMPALVGVGQSRRSFMIHSAAGGIGLFAANLLAQESALAQMPLAADAAAAPIKAQNVVKVTLQVNGAPQTLELDSRVVLLDALRERLGLTGSKKGCDQGQCGACTVLVDGKRVLSCLTLTATLEGREVTTIEGLARGDQLHPVQSAFIRHDAFQCGYCTPGQICSAVGLLGEARRGHVSHVTADVGKTTTRLTDDEIRERMSGNICRCGAYPGIVAAVQEAHSGRQTAQTWEFATETQLASVRKERGHETV</sequence>
<reference evidence="7" key="1">
    <citation type="submission" date="2016-09" db="EMBL/GenBank/DDBJ databases">
        <authorList>
            <person name="Capua I."/>
            <person name="De Benedictis P."/>
            <person name="Joannis T."/>
            <person name="Lombin L.H."/>
            <person name="Cattoli G."/>
        </authorList>
    </citation>
    <scope>NUCLEOTIDE SEQUENCE</scope>
    <source>
        <strain evidence="7">B9</strain>
    </source>
</reference>
<evidence type="ECO:0000256" key="5">
    <source>
        <dbReference type="ARBA" id="ARBA00023014"/>
    </source>
</evidence>
<organism evidence="7">
    <name type="scientific">Cupriavidus necator</name>
    <name type="common">Alcaligenes eutrophus</name>
    <name type="synonym">Ralstonia eutropha</name>
    <dbReference type="NCBI Taxonomy" id="106590"/>
    <lineage>
        <taxon>Bacteria</taxon>
        <taxon>Pseudomonadati</taxon>
        <taxon>Pseudomonadota</taxon>
        <taxon>Betaproteobacteria</taxon>
        <taxon>Burkholderiales</taxon>
        <taxon>Burkholderiaceae</taxon>
        <taxon>Cupriavidus</taxon>
    </lineage>
</organism>
<dbReference type="Gene3D" id="3.10.20.30">
    <property type="match status" value="1"/>
</dbReference>
<protein>
    <submittedName>
        <fullName evidence="7">Ferredoxin</fullName>
        <ecNumber evidence="7">1.2.99.2</ecNumber>
    </submittedName>
</protein>
<dbReference type="InterPro" id="IPR036884">
    <property type="entry name" value="2Fe-2S-bd_dom_sf"/>
</dbReference>
<feature type="domain" description="2Fe-2S ferredoxin-type" evidence="6">
    <location>
        <begin position="80"/>
        <end position="156"/>
    </location>
</feature>
<dbReference type="RefSeq" id="WP_340526621.1">
    <property type="nucleotide sequence ID" value="NZ_FMSH01000277.1"/>
</dbReference>
<dbReference type="InterPro" id="IPR012675">
    <property type="entry name" value="Beta-grasp_dom_sf"/>
</dbReference>
<evidence type="ECO:0000256" key="1">
    <source>
        <dbReference type="ARBA" id="ARBA00022714"/>
    </source>
</evidence>
<dbReference type="CDD" id="cd00207">
    <property type="entry name" value="fer2"/>
    <property type="match status" value="1"/>
</dbReference>
<evidence type="ECO:0000256" key="4">
    <source>
        <dbReference type="ARBA" id="ARBA00023004"/>
    </source>
</evidence>
<dbReference type="InterPro" id="IPR036010">
    <property type="entry name" value="2Fe-2S_ferredoxin-like_sf"/>
</dbReference>
<dbReference type="PROSITE" id="PS00197">
    <property type="entry name" value="2FE2S_FER_1"/>
    <property type="match status" value="1"/>
</dbReference>
<proteinExistence type="predicted"/>
<name>A0A1K0JPA3_CUPNE</name>
<dbReference type="SUPFAM" id="SSF54292">
    <property type="entry name" value="2Fe-2S ferredoxin-like"/>
    <property type="match status" value="1"/>
</dbReference>
<dbReference type="InterPro" id="IPR052914">
    <property type="entry name" value="Aldehyde_Oxdr_Iron-Sulfur"/>
</dbReference>
<evidence type="ECO:0000259" key="6">
    <source>
        <dbReference type="PROSITE" id="PS51085"/>
    </source>
</evidence>
<dbReference type="InterPro" id="IPR001041">
    <property type="entry name" value="2Fe-2S_ferredoxin-type"/>
</dbReference>
<evidence type="ECO:0000313" key="7">
    <source>
        <dbReference type="EMBL" id="SCU76910.1"/>
    </source>
</evidence>
<dbReference type="GO" id="GO:0016903">
    <property type="term" value="F:oxidoreductase activity, acting on the aldehyde or oxo group of donors"/>
    <property type="evidence" value="ECO:0007669"/>
    <property type="project" value="TreeGrafter"/>
</dbReference>
<dbReference type="Pfam" id="PF01799">
    <property type="entry name" value="Fer2_2"/>
    <property type="match status" value="1"/>
</dbReference>
<dbReference type="Gene3D" id="1.10.150.120">
    <property type="entry name" value="[2Fe-2S]-binding domain"/>
    <property type="match status" value="1"/>
</dbReference>
<dbReference type="PANTHER" id="PTHR45331:SF2">
    <property type="entry name" value="OXIDOREDUCTASE WITH IRON-SULFUR SUBUNIT"/>
    <property type="match status" value="1"/>
</dbReference>
<keyword evidence="5" id="KW-0411">Iron-sulfur</keyword>
<dbReference type="FunFam" id="3.10.20.30:FF:000020">
    <property type="entry name" value="Xanthine dehydrogenase iron-sulfur subunit"/>
    <property type="match status" value="1"/>
</dbReference>
<keyword evidence="4" id="KW-0408">Iron</keyword>
<dbReference type="PROSITE" id="PS51085">
    <property type="entry name" value="2FE2S_FER_2"/>
    <property type="match status" value="1"/>
</dbReference>
<dbReference type="Pfam" id="PF00111">
    <property type="entry name" value="Fer2"/>
    <property type="match status" value="1"/>
</dbReference>
<keyword evidence="2" id="KW-0479">Metal-binding</keyword>
<dbReference type="PANTHER" id="PTHR45331">
    <property type="entry name" value="OXIDOREDUCTASE, IRON-SULPHUR BINDING SUBUNIT-RELATED-RELATED"/>
    <property type="match status" value="1"/>
</dbReference>